<dbReference type="EMBL" id="MU863979">
    <property type="protein sequence ID" value="KAK4196682.1"/>
    <property type="molecule type" value="Genomic_DNA"/>
</dbReference>
<keyword evidence="3" id="KW-0805">Transcription regulation</keyword>
<keyword evidence="5" id="KW-0804">Transcription</keyword>
<dbReference type="Proteomes" id="UP001303160">
    <property type="component" value="Unassembled WGS sequence"/>
</dbReference>
<feature type="region of interest" description="Disordered" evidence="7">
    <location>
        <begin position="223"/>
        <end position="245"/>
    </location>
</feature>
<evidence type="ECO:0000256" key="2">
    <source>
        <dbReference type="ARBA" id="ARBA00022833"/>
    </source>
</evidence>
<comment type="caution">
    <text evidence="9">The sequence shown here is derived from an EMBL/GenBank/DDBJ whole genome shotgun (WGS) entry which is preliminary data.</text>
</comment>
<dbReference type="Pfam" id="PF00172">
    <property type="entry name" value="Zn_clus"/>
    <property type="match status" value="1"/>
</dbReference>
<dbReference type="GO" id="GO:0045944">
    <property type="term" value="P:positive regulation of transcription by RNA polymerase II"/>
    <property type="evidence" value="ECO:0007669"/>
    <property type="project" value="TreeGrafter"/>
</dbReference>
<feature type="compositionally biased region" description="Basic and acidic residues" evidence="7">
    <location>
        <begin position="20"/>
        <end position="29"/>
    </location>
</feature>
<dbReference type="PANTHER" id="PTHR37534">
    <property type="entry name" value="TRANSCRIPTIONAL ACTIVATOR PROTEIN UGA3"/>
    <property type="match status" value="1"/>
</dbReference>
<evidence type="ECO:0000313" key="10">
    <source>
        <dbReference type="Proteomes" id="UP001303160"/>
    </source>
</evidence>
<feature type="compositionally biased region" description="Low complexity" evidence="7">
    <location>
        <begin position="528"/>
        <end position="547"/>
    </location>
</feature>
<reference evidence="9" key="1">
    <citation type="journal article" date="2023" name="Mol. Phylogenet. Evol.">
        <title>Genome-scale phylogeny and comparative genomics of the fungal order Sordariales.</title>
        <authorList>
            <person name="Hensen N."/>
            <person name="Bonometti L."/>
            <person name="Westerberg I."/>
            <person name="Brannstrom I.O."/>
            <person name="Guillou S."/>
            <person name="Cros-Aarteil S."/>
            <person name="Calhoun S."/>
            <person name="Haridas S."/>
            <person name="Kuo A."/>
            <person name="Mondo S."/>
            <person name="Pangilinan J."/>
            <person name="Riley R."/>
            <person name="LaButti K."/>
            <person name="Andreopoulos B."/>
            <person name="Lipzen A."/>
            <person name="Chen C."/>
            <person name="Yan M."/>
            <person name="Daum C."/>
            <person name="Ng V."/>
            <person name="Clum A."/>
            <person name="Steindorff A."/>
            <person name="Ohm R.A."/>
            <person name="Martin F."/>
            <person name="Silar P."/>
            <person name="Natvig D.O."/>
            <person name="Lalanne C."/>
            <person name="Gautier V."/>
            <person name="Ament-Velasquez S.L."/>
            <person name="Kruys A."/>
            <person name="Hutchinson M.I."/>
            <person name="Powell A.J."/>
            <person name="Barry K."/>
            <person name="Miller A.N."/>
            <person name="Grigoriev I.V."/>
            <person name="Debuchy R."/>
            <person name="Gladieux P."/>
            <person name="Hiltunen Thoren M."/>
            <person name="Johannesson H."/>
        </authorList>
    </citation>
    <scope>NUCLEOTIDE SEQUENCE</scope>
    <source>
        <strain evidence="9">CBS 315.58</strain>
    </source>
</reference>
<keyword evidence="6" id="KW-0539">Nucleus</keyword>
<keyword evidence="2" id="KW-0862">Zinc</keyword>
<keyword evidence="4" id="KW-0238">DNA-binding</keyword>
<dbReference type="CDD" id="cd00067">
    <property type="entry name" value="GAL4"/>
    <property type="match status" value="1"/>
</dbReference>
<dbReference type="GO" id="GO:0008270">
    <property type="term" value="F:zinc ion binding"/>
    <property type="evidence" value="ECO:0007669"/>
    <property type="project" value="InterPro"/>
</dbReference>
<dbReference type="PROSITE" id="PS50048">
    <property type="entry name" value="ZN2_CY6_FUNGAL_2"/>
    <property type="match status" value="1"/>
</dbReference>
<gene>
    <name evidence="9" type="ORF">QBC40DRAFT_351613</name>
</gene>
<dbReference type="Gene3D" id="4.10.240.10">
    <property type="entry name" value="Zn(2)-C6 fungal-type DNA-binding domain"/>
    <property type="match status" value="1"/>
</dbReference>
<evidence type="ECO:0000256" key="3">
    <source>
        <dbReference type="ARBA" id="ARBA00023015"/>
    </source>
</evidence>
<dbReference type="GO" id="GO:0000976">
    <property type="term" value="F:transcription cis-regulatory region binding"/>
    <property type="evidence" value="ECO:0007669"/>
    <property type="project" value="TreeGrafter"/>
</dbReference>
<dbReference type="InterPro" id="IPR001138">
    <property type="entry name" value="Zn2Cys6_DnaBD"/>
</dbReference>
<feature type="region of interest" description="Disordered" evidence="7">
    <location>
        <begin position="1"/>
        <end position="31"/>
    </location>
</feature>
<dbReference type="SMART" id="SM00066">
    <property type="entry name" value="GAL4"/>
    <property type="match status" value="1"/>
</dbReference>
<dbReference type="GO" id="GO:0005634">
    <property type="term" value="C:nucleus"/>
    <property type="evidence" value="ECO:0007669"/>
    <property type="project" value="UniProtKB-SubCell"/>
</dbReference>
<evidence type="ECO:0000313" key="9">
    <source>
        <dbReference type="EMBL" id="KAK4196682.1"/>
    </source>
</evidence>
<keyword evidence="10" id="KW-1185">Reference proteome</keyword>
<dbReference type="Pfam" id="PF11951">
    <property type="entry name" value="Fungal_trans_2"/>
    <property type="match status" value="1"/>
</dbReference>
<evidence type="ECO:0000256" key="1">
    <source>
        <dbReference type="ARBA" id="ARBA00004123"/>
    </source>
</evidence>
<reference evidence="9" key="2">
    <citation type="submission" date="2023-05" db="EMBL/GenBank/DDBJ databases">
        <authorList>
            <consortium name="Lawrence Berkeley National Laboratory"/>
            <person name="Steindorff A."/>
            <person name="Hensen N."/>
            <person name="Bonometti L."/>
            <person name="Westerberg I."/>
            <person name="Brannstrom I.O."/>
            <person name="Guillou S."/>
            <person name="Cros-Aarteil S."/>
            <person name="Calhoun S."/>
            <person name="Haridas S."/>
            <person name="Kuo A."/>
            <person name="Mondo S."/>
            <person name="Pangilinan J."/>
            <person name="Riley R."/>
            <person name="Labutti K."/>
            <person name="Andreopoulos B."/>
            <person name="Lipzen A."/>
            <person name="Chen C."/>
            <person name="Yanf M."/>
            <person name="Daum C."/>
            <person name="Ng V."/>
            <person name="Clum A."/>
            <person name="Ohm R."/>
            <person name="Martin F."/>
            <person name="Silar P."/>
            <person name="Natvig D."/>
            <person name="Lalanne C."/>
            <person name="Gautier V."/>
            <person name="Ament-Velasquez S.L."/>
            <person name="Kruys A."/>
            <person name="Hutchinson M.I."/>
            <person name="Powell A.J."/>
            <person name="Barry K."/>
            <person name="Miller A.N."/>
            <person name="Grigoriev I.V."/>
            <person name="Debuchy R."/>
            <person name="Gladieux P."/>
            <person name="Thoren M.H."/>
            <person name="Johannesson H."/>
        </authorList>
    </citation>
    <scope>NUCLEOTIDE SEQUENCE</scope>
    <source>
        <strain evidence="9">CBS 315.58</strain>
    </source>
</reference>
<feature type="domain" description="Zn(2)-C6 fungal-type" evidence="8">
    <location>
        <begin position="124"/>
        <end position="152"/>
    </location>
</feature>
<feature type="region of interest" description="Disordered" evidence="7">
    <location>
        <begin position="528"/>
        <end position="548"/>
    </location>
</feature>
<comment type="subcellular location">
    <subcellularLocation>
        <location evidence="1">Nucleus</location>
    </subcellularLocation>
</comment>
<dbReference type="InterPro" id="IPR036864">
    <property type="entry name" value="Zn2-C6_fun-type_DNA-bd_sf"/>
</dbReference>
<dbReference type="PROSITE" id="PS00463">
    <property type="entry name" value="ZN2_CY6_FUNGAL_1"/>
    <property type="match status" value="1"/>
</dbReference>
<dbReference type="AlphaFoldDB" id="A0AAN6XDP5"/>
<dbReference type="GO" id="GO:0000981">
    <property type="term" value="F:DNA-binding transcription factor activity, RNA polymerase II-specific"/>
    <property type="evidence" value="ECO:0007669"/>
    <property type="project" value="InterPro"/>
</dbReference>
<organism evidence="9 10">
    <name type="scientific">Triangularia verruculosa</name>
    <dbReference type="NCBI Taxonomy" id="2587418"/>
    <lineage>
        <taxon>Eukaryota</taxon>
        <taxon>Fungi</taxon>
        <taxon>Dikarya</taxon>
        <taxon>Ascomycota</taxon>
        <taxon>Pezizomycotina</taxon>
        <taxon>Sordariomycetes</taxon>
        <taxon>Sordariomycetidae</taxon>
        <taxon>Sordariales</taxon>
        <taxon>Podosporaceae</taxon>
        <taxon>Triangularia</taxon>
    </lineage>
</organism>
<feature type="region of interest" description="Disordered" evidence="7">
    <location>
        <begin position="659"/>
        <end position="681"/>
    </location>
</feature>
<name>A0AAN6XDP5_9PEZI</name>
<protein>
    <submittedName>
        <fullName evidence="9">Fungal-specific transcription factor domain-containing protein</fullName>
    </submittedName>
</protein>
<accession>A0AAN6XDP5</accession>
<evidence type="ECO:0000256" key="7">
    <source>
        <dbReference type="SAM" id="MobiDB-lite"/>
    </source>
</evidence>
<feature type="region of interest" description="Disordered" evidence="7">
    <location>
        <begin position="185"/>
        <end position="210"/>
    </location>
</feature>
<proteinExistence type="predicted"/>
<dbReference type="InterPro" id="IPR021858">
    <property type="entry name" value="Fun_TF"/>
</dbReference>
<sequence length="973" mass="105647">MTDDQRRIGRSQSRSTGGSDEPRPKDFPRKYGKVLVVENNHLYRTGYIPNGSRIGDSAAGAMSRSAGQSITRLSRTGGRLVEKRKEKCWKSAPLEVPSSLPTTAASMSPTHSTNKQLASRSTQGCWTCRLRKKKCDENHPSCFRCTSLQIACDGYGPRPYWMDRGDLQREKARYKKHIIAQIKSAMRGENSGSLPPGTDISLQNGQQHHHDVESLVAGQATMATAAASPHHHHHPPTSHPTSSTTITREALLQSGRLITPPERRNNIIINNNNNNNNNSLHLLGGRETGDLHSSASSESTLWSEALNKAADFSAAAQLLYDPNQTLRMPLNLYNHSSSSTTSSSAPQTLISPIAEDGAMLVNSSGSGSISGSSSAVDTNMADPMDPLCDGATGGEILSEYCSSPERGSGYSSSEADWFLGAQGSAAEKYASRAGSTDPFPIPTTLLNNTSNTSNGNNVPSPHPILHGDVEDILFMYYFDHVFYMHCPFYFPSNREGRGWLLSILKRANSAYHAALALSEHHHSISMLSSSSSSSTSSSSSPTSGTSSYPVGGKTAVVVGGGGGGRRRGHYDLAVQELQISLTRSSAWSGNMGLTHNVEVLTTILHLLFYESCTGGKHNWQIHLGGANALLPSLVQAHMGWSASSTSAAAAAAAAQELHKDSRHLTKDQQQQQQQESKAPSRDTSISFLLGFFIHMHILTCASTRSSQYLNPDHKLLLETGEINLEDLVGCSNWAMIFIYEISALDKWKKEEEAAHRLSLIELTKRGREIEERLLSRIASIENHCSFLSSASKAANISAPADLHHIIGPGPGAGVARHHDNMCLIKMQITRIFALSEITYLHVVISGAYPDIPDIKRSVSKTLSALQELRRSDPKLLQHVVWPYCTSGCLAADDGQQKVFRELVTNPRVTHETCFEALTVMEECWRARRKGSKNGGKGGASGIGNGIRTGTGTTGEFLDWAGIMERRGQFVLLM</sequence>
<evidence type="ECO:0000256" key="5">
    <source>
        <dbReference type="ARBA" id="ARBA00023163"/>
    </source>
</evidence>
<dbReference type="PANTHER" id="PTHR37534:SF26">
    <property type="entry name" value="TRANSCRIPTION FACTOR, PUTATIVE-RELATED"/>
    <property type="match status" value="1"/>
</dbReference>
<evidence type="ECO:0000256" key="6">
    <source>
        <dbReference type="ARBA" id="ARBA00023242"/>
    </source>
</evidence>
<evidence type="ECO:0000256" key="4">
    <source>
        <dbReference type="ARBA" id="ARBA00023125"/>
    </source>
</evidence>
<dbReference type="SUPFAM" id="SSF57701">
    <property type="entry name" value="Zn2/Cys6 DNA-binding domain"/>
    <property type="match status" value="1"/>
</dbReference>
<evidence type="ECO:0000259" key="8">
    <source>
        <dbReference type="PROSITE" id="PS50048"/>
    </source>
</evidence>